<dbReference type="EMBL" id="JAALFG010000001">
    <property type="protein sequence ID" value="NGP16848.1"/>
    <property type="molecule type" value="Genomic_DNA"/>
</dbReference>
<evidence type="ECO:0000313" key="3">
    <source>
        <dbReference type="Proteomes" id="UP000474802"/>
    </source>
</evidence>
<keyword evidence="1" id="KW-0812">Transmembrane</keyword>
<organism evidence="2 3">
    <name type="scientific">Devosia aurantiaca</name>
    <dbReference type="NCBI Taxonomy" id="2714858"/>
    <lineage>
        <taxon>Bacteria</taxon>
        <taxon>Pseudomonadati</taxon>
        <taxon>Pseudomonadota</taxon>
        <taxon>Alphaproteobacteria</taxon>
        <taxon>Hyphomicrobiales</taxon>
        <taxon>Devosiaceae</taxon>
        <taxon>Devosia</taxon>
    </lineage>
</organism>
<proteinExistence type="predicted"/>
<reference evidence="2 3" key="1">
    <citation type="submission" date="2020-02" db="EMBL/GenBank/DDBJ databases">
        <authorList>
            <person name="Khan S.A."/>
            <person name="Jeon C.O."/>
            <person name="Chun B.H."/>
        </authorList>
    </citation>
    <scope>NUCLEOTIDE SEQUENCE [LARGE SCALE GENOMIC DNA]</scope>
    <source>
        <strain evidence="2 3">H239</strain>
    </source>
</reference>
<evidence type="ECO:0000313" key="2">
    <source>
        <dbReference type="EMBL" id="NGP16848.1"/>
    </source>
</evidence>
<feature type="transmembrane region" description="Helical" evidence="1">
    <location>
        <begin position="162"/>
        <end position="181"/>
    </location>
</feature>
<keyword evidence="1" id="KW-1133">Transmembrane helix</keyword>
<feature type="transmembrane region" description="Helical" evidence="1">
    <location>
        <begin position="58"/>
        <end position="88"/>
    </location>
</feature>
<keyword evidence="1" id="KW-0472">Membrane</keyword>
<accession>A0A6M1SI21</accession>
<reference evidence="2 3" key="2">
    <citation type="submission" date="2020-03" db="EMBL/GenBank/DDBJ databases">
        <title>Devosia chinhatensis sp. nov., isolated from a hexachlorocyclohexane (HCH) dump site in India.</title>
        <authorList>
            <person name="Kumar M."/>
            <person name="Lal R."/>
        </authorList>
    </citation>
    <scope>NUCLEOTIDE SEQUENCE [LARGE SCALE GENOMIC DNA]</scope>
    <source>
        <strain evidence="2 3">H239</strain>
    </source>
</reference>
<name>A0A6M1SI21_9HYPH</name>
<dbReference type="AlphaFoldDB" id="A0A6M1SI21"/>
<feature type="transmembrane region" description="Helical" evidence="1">
    <location>
        <begin position="193"/>
        <end position="212"/>
    </location>
</feature>
<dbReference type="RefSeq" id="WP_164533078.1">
    <property type="nucleotide sequence ID" value="NZ_JAALFG010000001.1"/>
</dbReference>
<evidence type="ECO:0000256" key="1">
    <source>
        <dbReference type="SAM" id="Phobius"/>
    </source>
</evidence>
<dbReference type="Proteomes" id="UP000474802">
    <property type="component" value="Unassembled WGS sequence"/>
</dbReference>
<feature type="transmembrane region" description="Helical" evidence="1">
    <location>
        <begin position="269"/>
        <end position="287"/>
    </location>
</feature>
<keyword evidence="3" id="KW-1185">Reference proteome</keyword>
<sequence>MKAFIALVRREFIEHRGPFLYGPLILVAIVLALTILAFSVNRLDTRLTGQLATVVPTWVFEAGFAGLAVGWMLYLGFVLFFYCADGFAADKRNNAMLFWKSMPVSDLKVLLSKLAAALTILPGSVFGVALFSILLMFTVAYITTMVGGLGTGALLGSIVSTYFQMALVFLVVLVCALLWYLPYMALVGALGSVVGRWAIPLTFLLPTVISALEWVTLGGMHPFATRTWNFLNYRSQVPVSLDYLESVFDGAAPWNSGLFLTDLLQKFDWLQVGIGAGFAVIVIIIAAEYRRRAAAN</sequence>
<gene>
    <name evidence="2" type="ORF">G5575_03335</name>
</gene>
<feature type="transmembrane region" description="Helical" evidence="1">
    <location>
        <begin position="109"/>
        <end position="142"/>
    </location>
</feature>
<protein>
    <recommendedName>
        <fullName evidence="4">ABC transporter permease</fullName>
    </recommendedName>
</protein>
<feature type="transmembrane region" description="Helical" evidence="1">
    <location>
        <begin position="20"/>
        <end position="38"/>
    </location>
</feature>
<evidence type="ECO:0008006" key="4">
    <source>
        <dbReference type="Google" id="ProtNLM"/>
    </source>
</evidence>
<comment type="caution">
    <text evidence="2">The sequence shown here is derived from an EMBL/GenBank/DDBJ whole genome shotgun (WGS) entry which is preliminary data.</text>
</comment>